<organism evidence="2">
    <name type="scientific">Ixodes ricinus</name>
    <name type="common">Common tick</name>
    <name type="synonym">Acarus ricinus</name>
    <dbReference type="NCBI Taxonomy" id="34613"/>
    <lineage>
        <taxon>Eukaryota</taxon>
        <taxon>Metazoa</taxon>
        <taxon>Ecdysozoa</taxon>
        <taxon>Arthropoda</taxon>
        <taxon>Chelicerata</taxon>
        <taxon>Arachnida</taxon>
        <taxon>Acari</taxon>
        <taxon>Parasitiformes</taxon>
        <taxon>Ixodida</taxon>
        <taxon>Ixodoidea</taxon>
        <taxon>Ixodidae</taxon>
        <taxon>Ixodinae</taxon>
        <taxon>Ixodes</taxon>
    </lineage>
</organism>
<reference evidence="2" key="1">
    <citation type="submission" date="2019-12" db="EMBL/GenBank/DDBJ databases">
        <title>An insight into the sialome of adult female Ixodes ricinus ticks feeding for 6 days.</title>
        <authorList>
            <person name="Perner J."/>
            <person name="Ribeiro J.M.C."/>
        </authorList>
    </citation>
    <scope>NUCLEOTIDE SEQUENCE</scope>
    <source>
        <strain evidence="2">Semi-engorged</strain>
        <tissue evidence="2">Salivary glands</tissue>
    </source>
</reference>
<accession>A0A6B0V190</accession>
<evidence type="ECO:0000313" key="2">
    <source>
        <dbReference type="EMBL" id="MXU95535.1"/>
    </source>
</evidence>
<protein>
    <submittedName>
        <fullName evidence="2">Uncharacterized protein</fullName>
    </submittedName>
</protein>
<dbReference type="EMBL" id="GIFC01013452">
    <property type="protein sequence ID" value="MXU95535.1"/>
    <property type="molecule type" value="Transcribed_RNA"/>
</dbReference>
<evidence type="ECO:0000256" key="1">
    <source>
        <dbReference type="SAM" id="MobiDB-lite"/>
    </source>
</evidence>
<sequence length="188" mass="19539">MAAAARRQLVGAAASAQRPFAGAVGLVARGQGDAGVAVGRLVAPAAAVQGQRGRRHHAAQIPLALALELRSQGVARCRDGVEGAVARLPRVQAGHPDLLLVGQLGQAEFAARHHQGACQGLQQQERGQRRTAAPTAGRACVRSGGHQRGQRGARLARASVARGAPGPAGGAACHPRWHGWRHRRWTLL</sequence>
<feature type="region of interest" description="Disordered" evidence="1">
    <location>
        <begin position="122"/>
        <end position="152"/>
    </location>
</feature>
<dbReference type="AlphaFoldDB" id="A0A6B0V190"/>
<name>A0A6B0V190_IXORI</name>
<proteinExistence type="predicted"/>